<evidence type="ECO:0000256" key="15">
    <source>
        <dbReference type="ARBA" id="ARBA00023128"/>
    </source>
</evidence>
<evidence type="ECO:0000256" key="11">
    <source>
        <dbReference type="ARBA" id="ARBA00022982"/>
    </source>
</evidence>
<keyword evidence="6" id="KW-0813">Transport</keyword>
<evidence type="ECO:0000256" key="13">
    <source>
        <dbReference type="ARBA" id="ARBA00023027"/>
    </source>
</evidence>
<evidence type="ECO:0000256" key="1">
    <source>
        <dbReference type="ARBA" id="ARBA00003257"/>
    </source>
</evidence>
<feature type="transmembrane region" description="Helical" evidence="18">
    <location>
        <begin position="57"/>
        <end position="75"/>
    </location>
</feature>
<name>A0A346RGR7_9CUCU</name>
<feature type="transmembrane region" description="Helical" evidence="18">
    <location>
        <begin position="233"/>
        <end position="254"/>
    </location>
</feature>
<dbReference type="AlphaFoldDB" id="A0A346RGR7"/>
<evidence type="ECO:0000256" key="3">
    <source>
        <dbReference type="ARBA" id="ARBA00007012"/>
    </source>
</evidence>
<evidence type="ECO:0000256" key="10">
    <source>
        <dbReference type="ARBA" id="ARBA00022967"/>
    </source>
</evidence>
<keyword evidence="12 18" id="KW-1133">Transmembrane helix</keyword>
<comment type="similarity">
    <text evidence="3 18">Belongs to the complex I subunit 2 family.</text>
</comment>
<evidence type="ECO:0000256" key="12">
    <source>
        <dbReference type="ARBA" id="ARBA00022989"/>
    </source>
</evidence>
<evidence type="ECO:0000256" key="18">
    <source>
        <dbReference type="RuleBase" id="RU003403"/>
    </source>
</evidence>
<dbReference type="GO" id="GO:0008137">
    <property type="term" value="F:NADH dehydrogenase (ubiquinone) activity"/>
    <property type="evidence" value="ECO:0007669"/>
    <property type="project" value="UniProtKB-EC"/>
</dbReference>
<reference evidence="20" key="1">
    <citation type="journal article" date="2018" name="J. ISSAAS">
        <title>The contribution of mitochondrial metagenomics to large-scale data mining and phylogenetic analysis of Coleoptera.</title>
        <authorList>
            <person name="Miller K."/>
            <person name="Linard B."/>
            <person name="Motyka M."/>
            <person name="Bocek M."/>
            <person name="Vogler A.P."/>
        </authorList>
    </citation>
    <scope>NUCLEOTIDE SEQUENCE</scope>
</reference>
<feature type="domain" description="NADH:quinone oxidoreductase/Mrp antiporter transmembrane" evidence="19">
    <location>
        <begin position="23"/>
        <end position="283"/>
    </location>
</feature>
<keyword evidence="13 18" id="KW-0520">NAD</keyword>
<dbReference type="GO" id="GO:0006120">
    <property type="term" value="P:mitochondrial electron transport, NADH to ubiquinone"/>
    <property type="evidence" value="ECO:0007669"/>
    <property type="project" value="InterPro"/>
</dbReference>
<feature type="transmembrane region" description="Helical" evidence="18">
    <location>
        <begin position="266"/>
        <end position="288"/>
    </location>
</feature>
<evidence type="ECO:0000256" key="6">
    <source>
        <dbReference type="ARBA" id="ARBA00022448"/>
    </source>
</evidence>
<feature type="transmembrane region" description="Helical" evidence="18">
    <location>
        <begin position="308"/>
        <end position="328"/>
    </location>
</feature>
<evidence type="ECO:0000313" key="20">
    <source>
        <dbReference type="EMBL" id="AXS65264.1"/>
    </source>
</evidence>
<feature type="transmembrane region" description="Helical" evidence="18">
    <location>
        <begin position="185"/>
        <end position="213"/>
    </location>
</feature>
<evidence type="ECO:0000256" key="16">
    <source>
        <dbReference type="ARBA" id="ARBA00023136"/>
    </source>
</evidence>
<keyword evidence="7 18" id="KW-0679">Respiratory chain</keyword>
<dbReference type="InterPro" id="IPR001750">
    <property type="entry name" value="ND/Mrp_TM"/>
</dbReference>
<comment type="function">
    <text evidence="18">Core subunit of the mitochondrial membrane respiratory chain NADH dehydrogenase (Complex I) which catalyzes electron transfer from NADH through the respiratory chain, using ubiquinone as an electron acceptor. Essential for the catalytic activity and assembly of complex I.</text>
</comment>
<keyword evidence="11 18" id="KW-0249">Electron transport</keyword>
<evidence type="ECO:0000256" key="14">
    <source>
        <dbReference type="ARBA" id="ARBA00023075"/>
    </source>
</evidence>
<evidence type="ECO:0000256" key="5">
    <source>
        <dbReference type="ARBA" id="ARBA00021008"/>
    </source>
</evidence>
<dbReference type="PANTHER" id="PTHR46552:SF1">
    <property type="entry name" value="NADH-UBIQUINONE OXIDOREDUCTASE CHAIN 2"/>
    <property type="match status" value="1"/>
</dbReference>
<sequence length="333" mass="38469">MHKNFKILFLNTLFISSLLTISSTSWFIMWIGLEINLLSIVPLMMTNQNLYRSESCMKYFIVQAIASAFLLYSMASMQMADTTPHEITMPSMIFFSALMMKMGMAPFHYWFPEVLEGLNWKNCLIMMTWQKIAPSCLIMYFITPNQTMAAIIAMSTIISSFMGMKQTSIRKILAYSSINHMAWMLVTMMISPVLWFIYFSIYAITNFAIIYFLEKTWSNEINQMNSASLSQDLSKIMFAVNLFSLGGLPPLVGFLPKWLTIMDMTLYDLMVMALLIILFTLITLMFYLRLGFSSYMKKNDKLINSNKFYLPNWIPTINVILMLSLIILPPITS</sequence>
<dbReference type="PRINTS" id="PR01436">
    <property type="entry name" value="NADHDHGNASE2"/>
</dbReference>
<gene>
    <name evidence="20" type="primary">nad2</name>
</gene>
<evidence type="ECO:0000259" key="19">
    <source>
        <dbReference type="Pfam" id="PF00361"/>
    </source>
</evidence>
<comment type="subcellular location">
    <subcellularLocation>
        <location evidence="2 18">Mitochondrion inner membrane</location>
        <topology evidence="2 18">Multi-pass membrane protein</topology>
    </subcellularLocation>
</comment>
<feature type="transmembrane region" description="Helical" evidence="18">
    <location>
        <begin position="5"/>
        <end position="21"/>
    </location>
</feature>
<keyword evidence="9 18" id="KW-0999">Mitochondrion inner membrane</keyword>
<evidence type="ECO:0000256" key="7">
    <source>
        <dbReference type="ARBA" id="ARBA00022660"/>
    </source>
</evidence>
<keyword evidence="8 18" id="KW-0812">Transmembrane</keyword>
<keyword evidence="15 18" id="KW-0496">Mitochondrion</keyword>
<feature type="transmembrane region" description="Helical" evidence="18">
    <location>
        <begin position="148"/>
        <end position="164"/>
    </location>
</feature>
<geneLocation type="mitochondrion" evidence="20"/>
<dbReference type="EC" id="7.1.1.2" evidence="4 18"/>
<dbReference type="GO" id="GO:0005743">
    <property type="term" value="C:mitochondrial inner membrane"/>
    <property type="evidence" value="ECO:0007669"/>
    <property type="project" value="UniProtKB-SubCell"/>
</dbReference>
<dbReference type="InterPro" id="IPR050175">
    <property type="entry name" value="Complex_I_Subunit_2"/>
</dbReference>
<keyword evidence="10 18" id="KW-1278">Translocase</keyword>
<dbReference type="EMBL" id="MG193381">
    <property type="protein sequence ID" value="AXS65264.1"/>
    <property type="molecule type" value="Genomic_DNA"/>
</dbReference>
<evidence type="ECO:0000256" key="9">
    <source>
        <dbReference type="ARBA" id="ARBA00022792"/>
    </source>
</evidence>
<evidence type="ECO:0000256" key="17">
    <source>
        <dbReference type="ARBA" id="ARBA00049551"/>
    </source>
</evidence>
<organism evidence="20">
    <name type="scientific">Cucujoidea sp. 37 KM-2017</name>
    <dbReference type="NCBI Taxonomy" id="2219375"/>
    <lineage>
        <taxon>Eukaryota</taxon>
        <taxon>Metazoa</taxon>
        <taxon>Ecdysozoa</taxon>
        <taxon>Arthropoda</taxon>
        <taxon>Hexapoda</taxon>
        <taxon>Insecta</taxon>
        <taxon>Pterygota</taxon>
        <taxon>Neoptera</taxon>
        <taxon>Endopterygota</taxon>
        <taxon>Coleoptera</taxon>
        <taxon>Polyphaga</taxon>
        <taxon>Cucujiformia</taxon>
    </lineage>
</organism>
<dbReference type="InterPro" id="IPR003917">
    <property type="entry name" value="NADH_UbQ_OxRdtase_chain2"/>
</dbReference>
<comment type="catalytic activity">
    <reaction evidence="17 18">
        <text>a ubiquinone + NADH + 5 H(+)(in) = a ubiquinol + NAD(+) + 4 H(+)(out)</text>
        <dbReference type="Rhea" id="RHEA:29091"/>
        <dbReference type="Rhea" id="RHEA-COMP:9565"/>
        <dbReference type="Rhea" id="RHEA-COMP:9566"/>
        <dbReference type="ChEBI" id="CHEBI:15378"/>
        <dbReference type="ChEBI" id="CHEBI:16389"/>
        <dbReference type="ChEBI" id="CHEBI:17976"/>
        <dbReference type="ChEBI" id="CHEBI:57540"/>
        <dbReference type="ChEBI" id="CHEBI:57945"/>
        <dbReference type="EC" id="7.1.1.2"/>
    </reaction>
</comment>
<evidence type="ECO:0000256" key="8">
    <source>
        <dbReference type="ARBA" id="ARBA00022692"/>
    </source>
</evidence>
<proteinExistence type="inferred from homology"/>
<keyword evidence="16 18" id="KW-0472">Membrane</keyword>
<evidence type="ECO:0000256" key="2">
    <source>
        <dbReference type="ARBA" id="ARBA00004448"/>
    </source>
</evidence>
<feature type="transmembrane region" description="Helical" evidence="18">
    <location>
        <begin position="87"/>
        <end position="111"/>
    </location>
</feature>
<comment type="function">
    <text evidence="1">Core subunit of the mitochondrial membrane respiratory chain NADH dehydrogenase (Complex I) that is believed to belong to the minimal assembly required for catalysis. Complex I functions in the transfer of electrons from NADH to the respiratory chain. The immediate electron acceptor for the enzyme is believed to be ubiquinone.</text>
</comment>
<accession>A0A346RGR7</accession>
<dbReference type="Pfam" id="PF00361">
    <property type="entry name" value="Proton_antipo_M"/>
    <property type="match status" value="1"/>
</dbReference>
<protein>
    <recommendedName>
        <fullName evidence="5 18">NADH-ubiquinone oxidoreductase chain 2</fullName>
        <ecNumber evidence="4 18">7.1.1.2</ecNumber>
    </recommendedName>
</protein>
<keyword evidence="14 18" id="KW-0830">Ubiquinone</keyword>
<evidence type="ECO:0000256" key="4">
    <source>
        <dbReference type="ARBA" id="ARBA00012944"/>
    </source>
</evidence>
<dbReference type="PANTHER" id="PTHR46552">
    <property type="entry name" value="NADH-UBIQUINONE OXIDOREDUCTASE CHAIN 2"/>
    <property type="match status" value="1"/>
</dbReference>